<protein>
    <submittedName>
        <fullName evidence="2">Uncharacterized protein</fullName>
    </submittedName>
</protein>
<feature type="repeat" description="ANK" evidence="1">
    <location>
        <begin position="40"/>
        <end position="72"/>
    </location>
</feature>
<dbReference type="PROSITE" id="PS50297">
    <property type="entry name" value="ANK_REP_REGION"/>
    <property type="match status" value="2"/>
</dbReference>
<feature type="repeat" description="ANK" evidence="1">
    <location>
        <begin position="113"/>
        <end position="147"/>
    </location>
</feature>
<reference evidence="2 3" key="1">
    <citation type="submission" date="2020-02" db="EMBL/GenBank/DDBJ databases">
        <authorList>
            <person name="Ferguson B K."/>
        </authorList>
    </citation>
    <scope>NUCLEOTIDE SEQUENCE [LARGE SCALE GENOMIC DNA]</scope>
</reference>
<dbReference type="Pfam" id="PF12796">
    <property type="entry name" value="Ank_2"/>
    <property type="match status" value="2"/>
</dbReference>
<accession>A0A6H5IZB7</accession>
<sequence length="401" mass="46340">MMKASRWRGTKLKPKLKNAKFDSAFIKFDMAMQLDVRDKKDRTPLEMALLRGHTNLAESILRHGSDPNFVNSQGMTPLHVICKRKEDDYLLEKFYRICDELNLEVQVGARDKSGKTPLHYALADDVCKDHIVRQLLLRRADPHAVDAEGSTGLHVICRRKHDDDMTEIFFEILDDLQQTVQLIARDKLGRSPLEWAVANFQSKTVEELLRRGDDLSDFVFPCETYYDETFPSQRITDNDSKLKVACRVLVCLNWLTREGYELTSSDHLTIVKFFAKHELFLAPEDLPSLEEFALRAKNIKVKYGGSVYDCIATNPLRVAKLITIQNSLDYPPIPIEMCEMQLCEMISRRFFLNLALYPFWKLIHYRLPVEICEIILNTLMNKDILSVILAAINEGNYSILY</sequence>
<dbReference type="AlphaFoldDB" id="A0A6H5IZB7"/>
<dbReference type="OrthoDB" id="7464126at2759"/>
<dbReference type="EMBL" id="CADCXV010001109">
    <property type="protein sequence ID" value="CAB0041335.1"/>
    <property type="molecule type" value="Genomic_DNA"/>
</dbReference>
<keyword evidence="1" id="KW-0040">ANK repeat</keyword>
<dbReference type="PANTHER" id="PTHR24118:SF99">
    <property type="entry name" value="POTE ANKYRIN DOMAIN FAMILY MEMBER 3C-RELATED"/>
    <property type="match status" value="1"/>
</dbReference>
<proteinExistence type="predicted"/>
<evidence type="ECO:0000256" key="1">
    <source>
        <dbReference type="PROSITE-ProRule" id="PRU00023"/>
    </source>
</evidence>
<dbReference type="Proteomes" id="UP000479190">
    <property type="component" value="Unassembled WGS sequence"/>
</dbReference>
<dbReference type="PANTHER" id="PTHR24118">
    <property type="entry name" value="POTE ANKYRIN DOMAIN"/>
    <property type="match status" value="1"/>
</dbReference>
<dbReference type="SUPFAM" id="SSF48403">
    <property type="entry name" value="Ankyrin repeat"/>
    <property type="match status" value="1"/>
</dbReference>
<evidence type="ECO:0000313" key="2">
    <source>
        <dbReference type="EMBL" id="CAB0041335.1"/>
    </source>
</evidence>
<dbReference type="Gene3D" id="1.25.40.20">
    <property type="entry name" value="Ankyrin repeat-containing domain"/>
    <property type="match status" value="2"/>
</dbReference>
<evidence type="ECO:0000313" key="3">
    <source>
        <dbReference type="Proteomes" id="UP000479190"/>
    </source>
</evidence>
<dbReference type="PROSITE" id="PS50088">
    <property type="entry name" value="ANK_REPEAT"/>
    <property type="match status" value="2"/>
</dbReference>
<organism evidence="2 3">
    <name type="scientific">Trichogramma brassicae</name>
    <dbReference type="NCBI Taxonomy" id="86971"/>
    <lineage>
        <taxon>Eukaryota</taxon>
        <taxon>Metazoa</taxon>
        <taxon>Ecdysozoa</taxon>
        <taxon>Arthropoda</taxon>
        <taxon>Hexapoda</taxon>
        <taxon>Insecta</taxon>
        <taxon>Pterygota</taxon>
        <taxon>Neoptera</taxon>
        <taxon>Endopterygota</taxon>
        <taxon>Hymenoptera</taxon>
        <taxon>Apocrita</taxon>
        <taxon>Proctotrupomorpha</taxon>
        <taxon>Chalcidoidea</taxon>
        <taxon>Trichogrammatidae</taxon>
        <taxon>Trichogramma</taxon>
    </lineage>
</organism>
<dbReference type="SMART" id="SM00248">
    <property type="entry name" value="ANK"/>
    <property type="match status" value="5"/>
</dbReference>
<name>A0A6H5IZB7_9HYME</name>
<dbReference type="InterPro" id="IPR036770">
    <property type="entry name" value="Ankyrin_rpt-contain_sf"/>
</dbReference>
<keyword evidence="3" id="KW-1185">Reference proteome</keyword>
<gene>
    <name evidence="2" type="ORF">TBRA_LOCUS13007</name>
</gene>
<dbReference type="InterPro" id="IPR002110">
    <property type="entry name" value="Ankyrin_rpt"/>
</dbReference>